<reference evidence="3" key="2">
    <citation type="journal article" date="2013" name="G3 (Bethesda)">
        <title>Genomes of Ashbya fungi isolated from insects reveal four mating-type loci, numerous translocations, lack of transposons, and distinct gene duplications.</title>
        <authorList>
            <person name="Dietrich F.S."/>
            <person name="Voegeli S."/>
            <person name="Kuo S."/>
            <person name="Philippsen P."/>
        </authorList>
    </citation>
    <scope>GENOME REANNOTATION</scope>
    <source>
        <strain evidence="3">ATCC 10895 / CBS 109.51 / FGSC 9923 / NRRL Y-1056</strain>
    </source>
</reference>
<dbReference type="OMA" id="SINEVPY"/>
<gene>
    <name evidence="2" type="ORF">AGOS_ABL113W</name>
</gene>
<dbReference type="AlphaFoldDB" id="Q75DY6"/>
<feature type="compositionally biased region" description="Polar residues" evidence="1">
    <location>
        <begin position="61"/>
        <end position="72"/>
    </location>
</feature>
<accession>Q75DY6</accession>
<feature type="compositionally biased region" description="Polar residues" evidence="1">
    <location>
        <begin position="363"/>
        <end position="376"/>
    </location>
</feature>
<dbReference type="InParanoid" id="Q75DY6"/>
<dbReference type="HOGENOM" id="CLU_017547_0_0_1"/>
<feature type="region of interest" description="Disordered" evidence="1">
    <location>
        <begin position="356"/>
        <end position="391"/>
    </location>
</feature>
<feature type="region of interest" description="Disordered" evidence="1">
    <location>
        <begin position="13"/>
        <end position="73"/>
    </location>
</feature>
<feature type="compositionally biased region" description="Basic and acidic residues" evidence="1">
    <location>
        <begin position="133"/>
        <end position="150"/>
    </location>
</feature>
<feature type="compositionally biased region" description="Low complexity" evidence="1">
    <location>
        <begin position="13"/>
        <end position="25"/>
    </location>
</feature>
<proteinExistence type="predicted"/>
<sequence length="645" mass="71416">MSYEKKRKSFFFFGSSNSSSSRSSKAQTVQRSPVPAARAPTEKKVRPFTTVDDPRLAKWQSPDQVISKSADPSTGKVISAAEVHGRASGGHERPVSCVVQTNDYILDKKFLRSLAELEKVSIDLDPELGSPSRKSDVTFDTARDSAPTHRRHISEVDELVDHLDNFINRATDSPLASPLGGEDLDPMRRGFFAIDTKTSSQGNFSNLDSPIAAVSPLDLQLRTNALEGAKSHTTGTNTTSSASNTHCHIDTEGDIESACDQFSYATSTVSAGEIQQVAYGSMSGTIPLMTHLGSTDNGKSPYRNVSEKLVASPKQFRVVNEDKAHFYLNDTMEDESSVHTTEPVYHDSISEFNEKFRYPSPQHGENAQSSVTSHSGFYTPPQRPQSTHEEPQLKSAFAGFGQRKEPVVRSRKPLDKNVRLVSSYVEELRLKYFPTSNSLQPPPSLPIALKTRNNLELPQNIKVRIRTSSKQIGIKHGKAKQKLLSLETANEDEEEQDIKVDHTKEFRALLGRERSADAPGAVLEPPDDEVYGVNDLMAPLHDPMDDSFLRSGYKLKRSDTVTSYFTKNIARLRSGTLEQEYSYSAQLPVTMTPISRSSYPMGDQDTVKHTSLRRSESPDFTTYSSNYTSGLKVANPDSDTDECNM</sequence>
<keyword evidence="3" id="KW-1185">Reference proteome</keyword>
<name>Q75DY6_EREGS</name>
<evidence type="ECO:0000313" key="2">
    <source>
        <dbReference type="EMBL" id="AAS50658.1"/>
    </source>
</evidence>
<evidence type="ECO:0000313" key="3">
    <source>
        <dbReference type="Proteomes" id="UP000000591"/>
    </source>
</evidence>
<feature type="region of interest" description="Disordered" evidence="1">
    <location>
        <begin position="594"/>
        <end position="617"/>
    </location>
</feature>
<dbReference type="OrthoDB" id="4067613at2759"/>
<dbReference type="Proteomes" id="UP000000591">
    <property type="component" value="Chromosome II"/>
</dbReference>
<feature type="compositionally biased region" description="Basic and acidic residues" evidence="1">
    <location>
        <begin position="605"/>
        <end position="617"/>
    </location>
</feature>
<feature type="region of interest" description="Disordered" evidence="1">
    <location>
        <begin position="130"/>
        <end position="150"/>
    </location>
</feature>
<evidence type="ECO:0000256" key="1">
    <source>
        <dbReference type="SAM" id="MobiDB-lite"/>
    </source>
</evidence>
<organism evidence="2 3">
    <name type="scientific">Eremothecium gossypii (strain ATCC 10895 / CBS 109.51 / FGSC 9923 / NRRL Y-1056)</name>
    <name type="common">Yeast</name>
    <name type="synonym">Ashbya gossypii</name>
    <dbReference type="NCBI Taxonomy" id="284811"/>
    <lineage>
        <taxon>Eukaryota</taxon>
        <taxon>Fungi</taxon>
        <taxon>Dikarya</taxon>
        <taxon>Ascomycota</taxon>
        <taxon>Saccharomycotina</taxon>
        <taxon>Saccharomycetes</taxon>
        <taxon>Saccharomycetales</taxon>
        <taxon>Saccharomycetaceae</taxon>
        <taxon>Eremothecium</taxon>
    </lineage>
</organism>
<dbReference type="FunCoup" id="Q75DY6">
    <property type="interactions" value="128"/>
</dbReference>
<dbReference type="eggNOG" id="ENOG502QSS3">
    <property type="taxonomic scope" value="Eukaryota"/>
</dbReference>
<dbReference type="KEGG" id="ago:AGOS_ABL113W"/>
<dbReference type="RefSeq" id="NP_982834.1">
    <property type="nucleotide sequence ID" value="NM_208187.1"/>
</dbReference>
<dbReference type="EMBL" id="AE016815">
    <property type="protein sequence ID" value="AAS50658.1"/>
    <property type="molecule type" value="Genomic_DNA"/>
</dbReference>
<reference evidence="2 3" key="1">
    <citation type="journal article" date="2004" name="Science">
        <title>The Ashbya gossypii genome as a tool for mapping the ancient Saccharomyces cerevisiae genome.</title>
        <authorList>
            <person name="Dietrich F.S."/>
            <person name="Voegeli S."/>
            <person name="Brachat S."/>
            <person name="Lerch A."/>
            <person name="Gates K."/>
            <person name="Steiner S."/>
            <person name="Mohr C."/>
            <person name="Pohlmann R."/>
            <person name="Luedi P."/>
            <person name="Choi S."/>
            <person name="Wing R.A."/>
            <person name="Flavier A."/>
            <person name="Gaffney T.D."/>
            <person name="Philippsen P."/>
        </authorList>
    </citation>
    <scope>NUCLEOTIDE SEQUENCE [LARGE SCALE GENOMIC DNA]</scope>
    <source>
        <strain evidence="3">ATCC 10895 / CBS 109.51 / FGSC 9923 / NRRL Y-1056</strain>
    </source>
</reference>
<dbReference type="GeneID" id="4618914"/>
<protein>
    <submittedName>
        <fullName evidence="2">ABL113Wp</fullName>
    </submittedName>
</protein>